<dbReference type="Proteomes" id="UP000034539">
    <property type="component" value="Unassembled WGS sequence"/>
</dbReference>
<keyword evidence="2" id="KW-0812">Transmembrane</keyword>
<dbReference type="AlphaFoldDB" id="A0A0G0Q169"/>
<proteinExistence type="predicted"/>
<evidence type="ECO:0000256" key="2">
    <source>
        <dbReference type="SAM" id="Phobius"/>
    </source>
</evidence>
<name>A0A0G0Q169_9BACT</name>
<keyword evidence="2" id="KW-0472">Membrane</keyword>
<sequence>MPKNHLPFLETREDTVNPHALIISEENKVTRTLKKILEEKNCQVILSEKFLPDLPRVSYIFQFADFPNTPKILSKAEKDKARLLLVEAGGGREKYSKVEKAYYSFENRIECVRIIRAGDLDLWQAESLADKLLWTLLSKRTKQKFFNYQREKINKLGSFADQNNLTNSQNISPANKKIIVERKGISLPKFKLPKIILGKSFWISLLLILIISPFIIFLINFYVIYDNFKKTKEAISEENFSAAENYLLIAEKNINSQKFIYNLFTRPFRLTGLEMFVLQTDRIEKSITLVNEIFIKTISLEKNFLAIKKGIFSGEDMSLEKRLIQAKGTVDELSVKVNELEDQVKNISYNFPEKETITGEISGVKEIIVLFQKLLPMVNSIVSTHGKKTYLVLFQNNMELRATGGFIGSYGLATFDRGKLTEFKIEDVYQADGQLKGHVEPPAPIAHYLEQPHWYLRDSNFDPDFLLSAGQAQWFLQKETGQSVDGVIGVNLSLIQDLVSVLDGLYLTDYQETVNADNLFLKAQVYSQRGFFPGSTQKRDFLGSLGRALIIRLESGDKLPWKKILGVLKKSLEEKNLQLSFNDQSVQFFLEELGWGGRTSEVTCQPDRDGCFADYLFIVESNLGVNKANYYVNRDIIINKNVAIDGMLTTILTLNYQNDSPSEVFPAGSYRDYLRVMVPKNAVLLKASINGRELVGYEVSTEDYGDDKKIFAFMIETGPREKSKVQVSYKLEGNLADNFATYQFFLQKQSGTKTNPVVLEYSYPSSWRVSAANFTPVYKKGSFYFTADSSVDRVFEIKLKK</sequence>
<accession>A0A0G0Q169</accession>
<keyword evidence="2" id="KW-1133">Transmembrane helix</keyword>
<keyword evidence="1" id="KW-0175">Coiled coil</keyword>
<evidence type="ECO:0000313" key="4">
    <source>
        <dbReference type="Proteomes" id="UP000034539"/>
    </source>
</evidence>
<organism evidence="3 4">
    <name type="scientific">Candidatus Gottesmanbacteria bacterium GW2011_GWC2_39_8</name>
    <dbReference type="NCBI Taxonomy" id="1618450"/>
    <lineage>
        <taxon>Bacteria</taxon>
        <taxon>Candidatus Gottesmaniibacteriota</taxon>
    </lineage>
</organism>
<dbReference type="Pfam" id="PF13196">
    <property type="entry name" value="DUF4012"/>
    <property type="match status" value="1"/>
</dbReference>
<gene>
    <name evidence="3" type="ORF">UT63_C0006G0012</name>
</gene>
<dbReference type="InterPro" id="IPR025101">
    <property type="entry name" value="DUF4012"/>
</dbReference>
<dbReference type="EMBL" id="LBXN01000006">
    <property type="protein sequence ID" value="KKR34094.1"/>
    <property type="molecule type" value="Genomic_DNA"/>
</dbReference>
<reference evidence="3 4" key="1">
    <citation type="journal article" date="2015" name="Nature">
        <title>rRNA introns, odd ribosomes, and small enigmatic genomes across a large radiation of phyla.</title>
        <authorList>
            <person name="Brown C.T."/>
            <person name="Hug L.A."/>
            <person name="Thomas B.C."/>
            <person name="Sharon I."/>
            <person name="Castelle C.J."/>
            <person name="Singh A."/>
            <person name="Wilkins M.J."/>
            <person name="Williams K.H."/>
            <person name="Banfield J.F."/>
        </authorList>
    </citation>
    <scope>NUCLEOTIDE SEQUENCE [LARGE SCALE GENOMIC DNA]</scope>
</reference>
<feature type="transmembrane region" description="Helical" evidence="2">
    <location>
        <begin position="201"/>
        <end position="225"/>
    </location>
</feature>
<feature type="coiled-coil region" evidence="1">
    <location>
        <begin position="323"/>
        <end position="350"/>
    </location>
</feature>
<evidence type="ECO:0000256" key="1">
    <source>
        <dbReference type="SAM" id="Coils"/>
    </source>
</evidence>
<evidence type="ECO:0000313" key="3">
    <source>
        <dbReference type="EMBL" id="KKR34094.1"/>
    </source>
</evidence>
<evidence type="ECO:0008006" key="5">
    <source>
        <dbReference type="Google" id="ProtNLM"/>
    </source>
</evidence>
<protein>
    <recommendedName>
        <fullName evidence="5">DUF4012 domain-containing protein</fullName>
    </recommendedName>
</protein>
<comment type="caution">
    <text evidence="3">The sequence shown here is derived from an EMBL/GenBank/DDBJ whole genome shotgun (WGS) entry which is preliminary data.</text>
</comment>